<dbReference type="InterPro" id="IPR057666">
    <property type="entry name" value="DrpA_SLOG"/>
</dbReference>
<dbReference type="AlphaFoldDB" id="A0AA47B5D4"/>
<reference evidence="3" key="1">
    <citation type="submission" date="2021-09" db="EMBL/GenBank/DDBJ databases">
        <title>Lactobacillus species from Apis mellifera, Switzerland.</title>
        <authorList>
            <person name="Pfister J."/>
            <person name="Brown A."/>
            <person name="Neumann P."/>
            <person name="Collaud A."/>
            <person name="Retschnig G."/>
            <person name="Perreten V."/>
        </authorList>
    </citation>
    <scope>NUCLEOTIDE SEQUENCE</scope>
    <source>
        <strain evidence="3">IBH002</strain>
    </source>
</reference>
<feature type="domain" description="Smf/DprA SLOG" evidence="2">
    <location>
        <begin position="73"/>
        <end position="280"/>
    </location>
</feature>
<dbReference type="NCBIfam" id="TIGR00732">
    <property type="entry name" value="dprA"/>
    <property type="match status" value="1"/>
</dbReference>
<sequence>MKLTDFLLHLKLQKGMGYVKILRVASQLNAADVTIQTIKDLDLPTNLINLCINAYNDSKSSKMIERIKKQCHVISFFDPEYPEKLRQIYQPPLILFLQGNTTLLGRKIATIVGSRQATNYSQLVINQLVPNLIRKDYVIASGLAQGVDVMSHKAALKYAGQTIAVIGNGLNHFYPMTNCHVQEQIAQNGLLISEYLPDTPPRPFRFPQRNRILAGIAECVIVTEAKQKSGSLITANLALQENRDVFAIPGPITSDLSQGPNKLIEAGAYPITDFDLQLERFDN</sequence>
<gene>
    <name evidence="3" type="primary">dprA</name>
    <name evidence="3" type="ORF">LDX53_04330</name>
</gene>
<dbReference type="RefSeq" id="WP_046327097.1">
    <property type="nucleotide sequence ID" value="NZ_CP084389.1"/>
</dbReference>
<dbReference type="SUPFAM" id="SSF102405">
    <property type="entry name" value="MCP/YpsA-like"/>
    <property type="match status" value="1"/>
</dbReference>
<comment type="similarity">
    <text evidence="1">Belongs to the DprA/Smf family.</text>
</comment>
<dbReference type="Proteomes" id="UP001164557">
    <property type="component" value="Chromosome"/>
</dbReference>
<dbReference type="GO" id="GO:0009294">
    <property type="term" value="P:DNA-mediated transformation"/>
    <property type="evidence" value="ECO:0007669"/>
    <property type="project" value="InterPro"/>
</dbReference>
<keyword evidence="4" id="KW-1185">Reference proteome</keyword>
<evidence type="ECO:0000313" key="3">
    <source>
        <dbReference type="EMBL" id="UZX30431.1"/>
    </source>
</evidence>
<evidence type="ECO:0000256" key="1">
    <source>
        <dbReference type="ARBA" id="ARBA00006525"/>
    </source>
</evidence>
<dbReference type="EMBL" id="CP084389">
    <property type="protein sequence ID" value="UZX30431.1"/>
    <property type="molecule type" value="Genomic_DNA"/>
</dbReference>
<accession>A0AA47B5D4</accession>
<dbReference type="PANTHER" id="PTHR43022:SF1">
    <property type="entry name" value="PROTEIN SMF"/>
    <property type="match status" value="1"/>
</dbReference>
<dbReference type="PANTHER" id="PTHR43022">
    <property type="entry name" value="PROTEIN SMF"/>
    <property type="match status" value="1"/>
</dbReference>
<organism evidence="3 4">
    <name type="scientific">Lactobacillus helsingborgensis</name>
    <dbReference type="NCBI Taxonomy" id="1218494"/>
    <lineage>
        <taxon>Bacteria</taxon>
        <taxon>Bacillati</taxon>
        <taxon>Bacillota</taxon>
        <taxon>Bacilli</taxon>
        <taxon>Lactobacillales</taxon>
        <taxon>Lactobacillaceae</taxon>
        <taxon>Lactobacillus</taxon>
    </lineage>
</organism>
<name>A0AA47B5D4_9LACO</name>
<evidence type="ECO:0000313" key="4">
    <source>
        <dbReference type="Proteomes" id="UP001164557"/>
    </source>
</evidence>
<dbReference type="Pfam" id="PF02481">
    <property type="entry name" value="DNA_processg_A"/>
    <property type="match status" value="1"/>
</dbReference>
<protein>
    <submittedName>
        <fullName evidence="3">DNA-processing protein DprA</fullName>
    </submittedName>
</protein>
<dbReference type="Gene3D" id="3.40.50.450">
    <property type="match status" value="1"/>
</dbReference>
<evidence type="ECO:0000259" key="2">
    <source>
        <dbReference type="Pfam" id="PF02481"/>
    </source>
</evidence>
<dbReference type="InterPro" id="IPR003488">
    <property type="entry name" value="DprA"/>
</dbReference>
<proteinExistence type="inferred from homology"/>